<evidence type="ECO:0000256" key="11">
    <source>
        <dbReference type="SAM" id="MobiDB-lite"/>
    </source>
</evidence>
<dbReference type="EC" id="2.7.11.1" evidence="2"/>
<proteinExistence type="inferred from homology"/>
<evidence type="ECO:0000313" key="13">
    <source>
        <dbReference type="EMBL" id="KAA8538192.1"/>
    </source>
</evidence>
<feature type="compositionally biased region" description="Polar residues" evidence="11">
    <location>
        <begin position="276"/>
        <end position="286"/>
    </location>
</feature>
<dbReference type="InterPro" id="IPR011009">
    <property type="entry name" value="Kinase-like_dom_sf"/>
</dbReference>
<dbReference type="PANTHER" id="PTHR44329:SF96">
    <property type="entry name" value="OS04G0610900 PROTEIN"/>
    <property type="match status" value="1"/>
</dbReference>
<evidence type="ECO:0000259" key="12">
    <source>
        <dbReference type="PROSITE" id="PS50011"/>
    </source>
</evidence>
<dbReference type="InterPro" id="IPR051681">
    <property type="entry name" value="Ser/Thr_Kinases-Pseudokinases"/>
</dbReference>
<dbReference type="InterPro" id="IPR001245">
    <property type="entry name" value="Ser-Thr/Tyr_kinase_cat_dom"/>
</dbReference>
<name>A0A5J5B8F4_9ASTE</name>
<evidence type="ECO:0000256" key="3">
    <source>
        <dbReference type="ARBA" id="ARBA00022527"/>
    </source>
</evidence>
<dbReference type="SMART" id="SM00220">
    <property type="entry name" value="S_TKc"/>
    <property type="match status" value="1"/>
</dbReference>
<evidence type="ECO:0000256" key="7">
    <source>
        <dbReference type="ARBA" id="ARBA00022840"/>
    </source>
</evidence>
<dbReference type="FunFam" id="1.10.510.10:FF:000193">
    <property type="entry name" value="Serine/threonine-protein kinase CTR1"/>
    <property type="match status" value="1"/>
</dbReference>
<dbReference type="FunFam" id="3.30.200.20:FF:000060">
    <property type="entry name" value="Serine/threonine-protein kinase isoform 1"/>
    <property type="match status" value="1"/>
</dbReference>
<dbReference type="InterPro" id="IPR017441">
    <property type="entry name" value="Protein_kinase_ATP_BS"/>
</dbReference>
<keyword evidence="6" id="KW-0418">Kinase</keyword>
<organism evidence="13 14">
    <name type="scientific">Nyssa sinensis</name>
    <dbReference type="NCBI Taxonomy" id="561372"/>
    <lineage>
        <taxon>Eukaryota</taxon>
        <taxon>Viridiplantae</taxon>
        <taxon>Streptophyta</taxon>
        <taxon>Embryophyta</taxon>
        <taxon>Tracheophyta</taxon>
        <taxon>Spermatophyta</taxon>
        <taxon>Magnoliopsida</taxon>
        <taxon>eudicotyledons</taxon>
        <taxon>Gunneridae</taxon>
        <taxon>Pentapetalae</taxon>
        <taxon>asterids</taxon>
        <taxon>Cornales</taxon>
        <taxon>Nyssaceae</taxon>
        <taxon>Nyssa</taxon>
    </lineage>
</organism>
<dbReference type="InterPro" id="IPR000719">
    <property type="entry name" value="Prot_kinase_dom"/>
</dbReference>
<gene>
    <name evidence="13" type="ORF">F0562_027800</name>
</gene>
<dbReference type="EMBL" id="CM018038">
    <property type="protein sequence ID" value="KAA8538192.1"/>
    <property type="molecule type" value="Genomic_DNA"/>
</dbReference>
<dbReference type="SUPFAM" id="SSF56112">
    <property type="entry name" value="Protein kinase-like (PK-like)"/>
    <property type="match status" value="1"/>
</dbReference>
<dbReference type="CDD" id="cd13999">
    <property type="entry name" value="STKc_MAP3K-like"/>
    <property type="match status" value="1"/>
</dbReference>
<keyword evidence="4" id="KW-0808">Transferase</keyword>
<dbReference type="PANTHER" id="PTHR44329">
    <property type="entry name" value="SERINE/THREONINE-PROTEIN KINASE TNNI3K-RELATED"/>
    <property type="match status" value="1"/>
</dbReference>
<feature type="domain" description="Protein kinase" evidence="12">
    <location>
        <begin position="740"/>
        <end position="998"/>
    </location>
</feature>
<feature type="region of interest" description="Disordered" evidence="11">
    <location>
        <begin position="117"/>
        <end position="212"/>
    </location>
</feature>
<dbReference type="InterPro" id="IPR008271">
    <property type="entry name" value="Ser/Thr_kinase_AS"/>
</dbReference>
<dbReference type="AlphaFoldDB" id="A0A5J5B8F4"/>
<comment type="catalytic activity">
    <reaction evidence="8">
        <text>L-threonyl-[protein] + ATP = O-phospho-L-threonyl-[protein] + ADP + H(+)</text>
        <dbReference type="Rhea" id="RHEA:46608"/>
        <dbReference type="Rhea" id="RHEA-COMP:11060"/>
        <dbReference type="Rhea" id="RHEA-COMP:11605"/>
        <dbReference type="ChEBI" id="CHEBI:15378"/>
        <dbReference type="ChEBI" id="CHEBI:30013"/>
        <dbReference type="ChEBI" id="CHEBI:30616"/>
        <dbReference type="ChEBI" id="CHEBI:61977"/>
        <dbReference type="ChEBI" id="CHEBI:456216"/>
        <dbReference type="EC" id="2.7.11.1"/>
    </reaction>
</comment>
<dbReference type="Proteomes" id="UP000325577">
    <property type="component" value="Linkage Group LG15"/>
</dbReference>
<comment type="similarity">
    <text evidence="1">Belongs to the protein kinase superfamily. TKL Ser/Thr protein kinase family. RAF subfamily.</text>
</comment>
<dbReference type="GO" id="GO:0004674">
    <property type="term" value="F:protein serine/threonine kinase activity"/>
    <property type="evidence" value="ECO:0007669"/>
    <property type="project" value="UniProtKB-KW"/>
</dbReference>
<feature type="compositionally biased region" description="Polar residues" evidence="11">
    <location>
        <begin position="185"/>
        <end position="197"/>
    </location>
</feature>
<feature type="compositionally biased region" description="Low complexity" evidence="11">
    <location>
        <begin position="123"/>
        <end position="133"/>
    </location>
</feature>
<evidence type="ECO:0000313" key="14">
    <source>
        <dbReference type="Proteomes" id="UP000325577"/>
    </source>
</evidence>
<dbReference type="GO" id="GO:0006950">
    <property type="term" value="P:response to stress"/>
    <property type="evidence" value="ECO:0007669"/>
    <property type="project" value="UniProtKB-ARBA"/>
</dbReference>
<accession>A0A5J5B8F4</accession>
<dbReference type="PROSITE" id="PS00108">
    <property type="entry name" value="PROTEIN_KINASE_ST"/>
    <property type="match status" value="1"/>
</dbReference>
<dbReference type="Gene3D" id="1.10.510.10">
    <property type="entry name" value="Transferase(Phosphotransferase) domain 1"/>
    <property type="match status" value="1"/>
</dbReference>
<dbReference type="GO" id="GO:0005524">
    <property type="term" value="F:ATP binding"/>
    <property type="evidence" value="ECO:0007669"/>
    <property type="project" value="UniProtKB-UniRule"/>
</dbReference>
<evidence type="ECO:0000256" key="2">
    <source>
        <dbReference type="ARBA" id="ARBA00012513"/>
    </source>
</evidence>
<dbReference type="OrthoDB" id="339325at2759"/>
<dbReference type="PRINTS" id="PR00109">
    <property type="entry name" value="TYRKINASE"/>
</dbReference>
<keyword evidence="14" id="KW-1185">Reference proteome</keyword>
<dbReference type="Gene3D" id="3.30.200.20">
    <property type="entry name" value="Phosphorylase Kinase, domain 1"/>
    <property type="match status" value="1"/>
</dbReference>
<evidence type="ECO:0000256" key="10">
    <source>
        <dbReference type="PROSITE-ProRule" id="PRU10141"/>
    </source>
</evidence>
<feature type="region of interest" description="Disordered" evidence="11">
    <location>
        <begin position="276"/>
        <end position="300"/>
    </location>
</feature>
<dbReference type="PROSITE" id="PS50011">
    <property type="entry name" value="PROTEIN_KINASE_DOM"/>
    <property type="match status" value="1"/>
</dbReference>
<feature type="binding site" evidence="10">
    <location>
        <position position="767"/>
    </location>
    <ligand>
        <name>ATP</name>
        <dbReference type="ChEBI" id="CHEBI:30616"/>
    </ligand>
</feature>
<feature type="compositionally biased region" description="Polar residues" evidence="11">
    <location>
        <begin position="155"/>
        <end position="166"/>
    </location>
</feature>
<evidence type="ECO:0000256" key="5">
    <source>
        <dbReference type="ARBA" id="ARBA00022741"/>
    </source>
</evidence>
<keyword evidence="3" id="KW-0723">Serine/threonine-protein kinase</keyword>
<protein>
    <recommendedName>
        <fullName evidence="2">non-specific serine/threonine protein kinase</fullName>
        <ecNumber evidence="2">2.7.11.1</ecNumber>
    </recommendedName>
</protein>
<comment type="catalytic activity">
    <reaction evidence="9">
        <text>L-seryl-[protein] + ATP = O-phospho-L-seryl-[protein] + ADP + H(+)</text>
        <dbReference type="Rhea" id="RHEA:17989"/>
        <dbReference type="Rhea" id="RHEA-COMP:9863"/>
        <dbReference type="Rhea" id="RHEA-COMP:11604"/>
        <dbReference type="ChEBI" id="CHEBI:15378"/>
        <dbReference type="ChEBI" id="CHEBI:29999"/>
        <dbReference type="ChEBI" id="CHEBI:30616"/>
        <dbReference type="ChEBI" id="CHEBI:83421"/>
        <dbReference type="ChEBI" id="CHEBI:456216"/>
        <dbReference type="EC" id="2.7.11.1"/>
    </reaction>
</comment>
<keyword evidence="7 10" id="KW-0067">ATP-binding</keyword>
<reference evidence="13 14" key="1">
    <citation type="submission" date="2019-09" db="EMBL/GenBank/DDBJ databases">
        <title>A chromosome-level genome assembly of the Chinese tupelo Nyssa sinensis.</title>
        <authorList>
            <person name="Yang X."/>
            <person name="Kang M."/>
            <person name="Yang Y."/>
            <person name="Xiong H."/>
            <person name="Wang M."/>
            <person name="Zhang Z."/>
            <person name="Wang Z."/>
            <person name="Wu H."/>
            <person name="Ma T."/>
            <person name="Liu J."/>
            <person name="Xi Z."/>
        </authorList>
    </citation>
    <scope>NUCLEOTIDE SEQUENCE [LARGE SCALE GENOMIC DNA]</scope>
    <source>
        <strain evidence="13">J267</strain>
        <tissue evidence="13">Leaf</tissue>
    </source>
</reference>
<dbReference type="Pfam" id="PF07714">
    <property type="entry name" value="PK_Tyr_Ser-Thr"/>
    <property type="match status" value="1"/>
</dbReference>
<dbReference type="GO" id="GO:0010182">
    <property type="term" value="P:sugar mediated signaling pathway"/>
    <property type="evidence" value="ECO:0007669"/>
    <property type="project" value="UniProtKB-ARBA"/>
</dbReference>
<dbReference type="InterPro" id="IPR055164">
    <property type="entry name" value="EDR1/CTR1/ARMC3-like_pept-like"/>
</dbReference>
<evidence type="ECO:0000256" key="6">
    <source>
        <dbReference type="ARBA" id="ARBA00022777"/>
    </source>
</evidence>
<evidence type="ECO:0000256" key="1">
    <source>
        <dbReference type="ARBA" id="ARBA00010507"/>
    </source>
</evidence>
<evidence type="ECO:0000256" key="8">
    <source>
        <dbReference type="ARBA" id="ARBA00047899"/>
    </source>
</evidence>
<dbReference type="Pfam" id="PF14381">
    <property type="entry name" value="EDR1_CTR1_ARMC3_pept"/>
    <property type="match status" value="1"/>
</dbReference>
<dbReference type="PROSITE" id="PS00107">
    <property type="entry name" value="PROTEIN_KINASE_ATP"/>
    <property type="match status" value="1"/>
</dbReference>
<evidence type="ECO:0000256" key="9">
    <source>
        <dbReference type="ARBA" id="ARBA00048679"/>
    </source>
</evidence>
<sequence length="1010" mass="111807">MPHRTTYFFPRQFPDRGLDASSKFIFDHEKKITKESFNDDSDRKVSKISKDVTVGGKSSTVSDRFTGDKIHGKQLAAFVNWLAEKKGERSDHVKVNLDSGDDDQELLLPPQAVITGKERGFDRQSLQRLSSGSSYGGPPEVTEVIGAGKERNFDRQVSLQKLSSGRSYGGPPEAISAGKERNFDRQVSLQRLSSESSYGGPPEAISAGKERNFDRQVSLQRLSSESSYGRPQAVNQVVSAGKDSGFDRQVSLQRLSSGSSYAGSLFSGTTLDGNLSSGVKDSQLSTNREEEEESRNGSAQRSREGYLLQLTLAKRLTEQASLANELILLQECGPEGIGVSSDAETVSYRLWLSGCLSYNDKISDGFYNILGMNPYLWVVCNDLEGGKRLPPLMALKAVEPSDTSMEVVLVDRHGDARLKELEDKAQELYFASENTLVLVEKLGKLVAIYMGGTFPVEQGDLHTRWKLVSKRLKDFQKCIVLPIGSLSMGLCRHRAILFKKLADYIGLPCRIARGCKYCVADHRSSCVVKIEDGRKFSREYVVDLVGEPGNVHGPDSSINGGLLSSVPSPFQISHLKEFQQPYMDNESCCQIVNSKHTCAPENPQYSGSGEGVHPMENIALLENPNRTVNGPSDQFFGGSESPEALDAAGVGVSLDEYFKPCGDKVVIRQTYKKELVASGTPIISTAVRQPKVNLSGQSALMEVESRLDNGSKFPTVTIPRYLNLEPSLAMDWLEISWDELHIKERVGAGSFGTVHRAEWHGSDVAVKVLTLQDFHDDQLKEFLREVAIMKRVRHPNVVLFMGAVKKCPHLSIVTEYLPRGSLYRLIHRPATGEILDQRRRLRMALDVAKGINYLHCLNPPIVHWDLKSPNLLVDKNWTVKVCDFGLSRFKADTFISSKSVAGTPQWMAPEFLRGEPSNEKSDVYSFGVILWELVTMQQPWSGLSPAQVVGAVAFQNRRLAIPPNTSPMLASLMESCWADDPAQRPTFSSIVETLKKLLKSPQQLVKMEGT</sequence>
<keyword evidence="5 10" id="KW-0547">Nucleotide-binding</keyword>
<evidence type="ECO:0000256" key="4">
    <source>
        <dbReference type="ARBA" id="ARBA00022679"/>
    </source>
</evidence>